<evidence type="ECO:0000313" key="5">
    <source>
        <dbReference type="EMBL" id="MFJ2822973.1"/>
    </source>
</evidence>
<dbReference type="Gene3D" id="1.10.10.10">
    <property type="entry name" value="Winged helix-like DNA-binding domain superfamily/Winged helix DNA-binding domain"/>
    <property type="match status" value="1"/>
</dbReference>
<dbReference type="Proteomes" id="UP001617351">
    <property type="component" value="Unassembled WGS sequence"/>
</dbReference>
<evidence type="ECO:0000259" key="4">
    <source>
        <dbReference type="PROSITE" id="PS50043"/>
    </source>
</evidence>
<dbReference type="PRINTS" id="PR00038">
    <property type="entry name" value="HTHLUXR"/>
</dbReference>
<dbReference type="EMBL" id="JBIUYY010000007">
    <property type="protein sequence ID" value="MFJ2822973.1"/>
    <property type="molecule type" value="Genomic_DNA"/>
</dbReference>
<gene>
    <name evidence="5" type="ORF">ACIO7M_17935</name>
</gene>
<evidence type="ECO:0000256" key="1">
    <source>
        <dbReference type="ARBA" id="ARBA00023015"/>
    </source>
</evidence>
<dbReference type="PROSITE" id="PS50043">
    <property type="entry name" value="HTH_LUXR_2"/>
    <property type="match status" value="1"/>
</dbReference>
<dbReference type="Pfam" id="PF00196">
    <property type="entry name" value="GerE"/>
    <property type="match status" value="1"/>
</dbReference>
<dbReference type="SUPFAM" id="SSF46894">
    <property type="entry name" value="C-terminal effector domain of the bipartite response regulators"/>
    <property type="match status" value="1"/>
</dbReference>
<dbReference type="CDD" id="cd06170">
    <property type="entry name" value="LuxR_C_like"/>
    <property type="match status" value="1"/>
</dbReference>
<evidence type="ECO:0000256" key="3">
    <source>
        <dbReference type="ARBA" id="ARBA00023163"/>
    </source>
</evidence>
<dbReference type="PANTHER" id="PTHR44688:SF16">
    <property type="entry name" value="DNA-BINDING TRANSCRIPTIONAL ACTIVATOR DEVR_DOSR"/>
    <property type="match status" value="1"/>
</dbReference>
<reference evidence="5 6" key="1">
    <citation type="submission" date="2024-10" db="EMBL/GenBank/DDBJ databases">
        <title>The Natural Products Discovery Center: Release of the First 8490 Sequenced Strains for Exploring Actinobacteria Biosynthetic Diversity.</title>
        <authorList>
            <person name="Kalkreuter E."/>
            <person name="Kautsar S.A."/>
            <person name="Yang D."/>
            <person name="Bader C.D."/>
            <person name="Teijaro C.N."/>
            <person name="Fluegel L."/>
            <person name="Davis C.M."/>
            <person name="Simpson J.R."/>
            <person name="Lauterbach L."/>
            <person name="Steele A.D."/>
            <person name="Gui C."/>
            <person name="Meng S."/>
            <person name="Li G."/>
            <person name="Viehrig K."/>
            <person name="Ye F."/>
            <person name="Su P."/>
            <person name="Kiefer A.F."/>
            <person name="Nichols A."/>
            <person name="Cepeda A.J."/>
            <person name="Yan W."/>
            <person name="Fan B."/>
            <person name="Jiang Y."/>
            <person name="Adhikari A."/>
            <person name="Zheng C.-J."/>
            <person name="Schuster L."/>
            <person name="Cowan T.M."/>
            <person name="Smanski M.J."/>
            <person name="Chevrette M.G."/>
            <person name="De Carvalho L.P.S."/>
            <person name="Shen B."/>
        </authorList>
    </citation>
    <scope>NUCLEOTIDE SEQUENCE [LARGE SCALE GENOMIC DNA]</scope>
    <source>
        <strain evidence="5 6">NPDC087220</strain>
    </source>
</reference>
<dbReference type="SMART" id="SM00421">
    <property type="entry name" value="HTH_LUXR"/>
    <property type="match status" value="1"/>
</dbReference>
<sequence length="132" mass="14174">MHTKESRHASVAVRVPDQHAELDAHNAGTCDCTLLRGAVNDPRGIETLTGRERQVLTLLGHGMPNRLIARRLGIVERTAKAHVASIVEKLGVSSRLEAALMAHLHHPLICTGGIVPRDTPPRVNTPATAHGC</sequence>
<keyword evidence="6" id="KW-1185">Reference proteome</keyword>
<comment type="caution">
    <text evidence="5">The sequence shown here is derived from an EMBL/GenBank/DDBJ whole genome shotgun (WGS) entry which is preliminary data.</text>
</comment>
<organism evidence="5 6">
    <name type="scientific">Streptomyces toxytricini</name>
    <name type="common">Actinomyces toxytricini</name>
    <dbReference type="NCBI Taxonomy" id="67369"/>
    <lineage>
        <taxon>Bacteria</taxon>
        <taxon>Bacillati</taxon>
        <taxon>Actinomycetota</taxon>
        <taxon>Actinomycetes</taxon>
        <taxon>Kitasatosporales</taxon>
        <taxon>Streptomycetaceae</taxon>
        <taxon>Streptomyces</taxon>
    </lineage>
</organism>
<name>A0ABW8EK26_STRT5</name>
<dbReference type="InterPro" id="IPR000792">
    <property type="entry name" value="Tscrpt_reg_LuxR_C"/>
</dbReference>
<keyword evidence="1" id="KW-0805">Transcription regulation</keyword>
<dbReference type="InterPro" id="IPR036388">
    <property type="entry name" value="WH-like_DNA-bd_sf"/>
</dbReference>
<feature type="domain" description="HTH luxR-type" evidence="4">
    <location>
        <begin position="41"/>
        <end position="106"/>
    </location>
</feature>
<evidence type="ECO:0000313" key="6">
    <source>
        <dbReference type="Proteomes" id="UP001617351"/>
    </source>
</evidence>
<dbReference type="RefSeq" id="WP_365509463.1">
    <property type="nucleotide sequence ID" value="NZ_JBFANW010000193.1"/>
</dbReference>
<keyword evidence="2" id="KW-0238">DNA-binding</keyword>
<evidence type="ECO:0000256" key="2">
    <source>
        <dbReference type="ARBA" id="ARBA00023125"/>
    </source>
</evidence>
<dbReference type="InterPro" id="IPR016032">
    <property type="entry name" value="Sig_transdc_resp-reg_C-effctor"/>
</dbReference>
<accession>A0ABW8EK26</accession>
<dbReference type="PANTHER" id="PTHR44688">
    <property type="entry name" value="DNA-BINDING TRANSCRIPTIONAL ACTIVATOR DEVR_DOSR"/>
    <property type="match status" value="1"/>
</dbReference>
<protein>
    <submittedName>
        <fullName evidence="5">Helix-turn-helix transcriptional regulator</fullName>
    </submittedName>
</protein>
<keyword evidence="3" id="KW-0804">Transcription</keyword>
<proteinExistence type="predicted"/>